<accession>A0A0G1GNU9</accession>
<protein>
    <submittedName>
        <fullName evidence="2">Transposase</fullName>
    </submittedName>
</protein>
<evidence type="ECO:0000313" key="3">
    <source>
        <dbReference type="Proteomes" id="UP000034617"/>
    </source>
</evidence>
<dbReference type="PATRIC" id="fig|1618447.3.peg.919"/>
<dbReference type="Gene3D" id="3.30.70.1290">
    <property type="entry name" value="Transposase IS200-like"/>
    <property type="match status" value="1"/>
</dbReference>
<dbReference type="GO" id="GO:0003677">
    <property type="term" value="F:DNA binding"/>
    <property type="evidence" value="ECO:0007669"/>
    <property type="project" value="InterPro"/>
</dbReference>
<name>A0A0G1GNU9_9BACT</name>
<dbReference type="SMART" id="SM01321">
    <property type="entry name" value="Y1_Tnp"/>
    <property type="match status" value="1"/>
</dbReference>
<feature type="domain" description="Transposase IS200-like" evidence="1">
    <location>
        <begin position="7"/>
        <end position="138"/>
    </location>
</feature>
<dbReference type="GO" id="GO:0004803">
    <property type="term" value="F:transposase activity"/>
    <property type="evidence" value="ECO:0007669"/>
    <property type="project" value="InterPro"/>
</dbReference>
<dbReference type="GO" id="GO:0006313">
    <property type="term" value="P:DNA transposition"/>
    <property type="evidence" value="ECO:0007669"/>
    <property type="project" value="InterPro"/>
</dbReference>
<comment type="caution">
    <text evidence="2">The sequence shown here is derived from an EMBL/GenBank/DDBJ whole genome shotgun (WGS) entry which is preliminary data.</text>
</comment>
<dbReference type="InterPro" id="IPR002686">
    <property type="entry name" value="Transposase_17"/>
</dbReference>
<dbReference type="PANTHER" id="PTHR34322">
    <property type="entry name" value="TRANSPOSASE, Y1_TNP DOMAIN-CONTAINING"/>
    <property type="match status" value="1"/>
</dbReference>
<dbReference type="AlphaFoldDB" id="A0A0G1GNU9"/>
<organism evidence="2 3">
    <name type="scientific">Candidatus Gottesmanbacteria bacterium GW2011_GWB1_44_11c</name>
    <dbReference type="NCBI Taxonomy" id="1618447"/>
    <lineage>
        <taxon>Bacteria</taxon>
        <taxon>Candidatus Gottesmaniibacteriota</taxon>
    </lineage>
</organism>
<evidence type="ECO:0000259" key="1">
    <source>
        <dbReference type="SMART" id="SM01321"/>
    </source>
</evidence>
<gene>
    <name evidence="2" type="ORF">UW22_C0042G0002</name>
</gene>
<dbReference type="Proteomes" id="UP000034617">
    <property type="component" value="Unassembled WGS sequence"/>
</dbReference>
<reference evidence="2 3" key="1">
    <citation type="journal article" date="2015" name="Nature">
        <title>rRNA introns, odd ribosomes, and small enigmatic genomes across a large radiation of phyla.</title>
        <authorList>
            <person name="Brown C.T."/>
            <person name="Hug L.A."/>
            <person name="Thomas B.C."/>
            <person name="Sharon I."/>
            <person name="Castelle C.J."/>
            <person name="Singh A."/>
            <person name="Wilkins M.J."/>
            <person name="Williams K.H."/>
            <person name="Banfield J.F."/>
        </authorList>
    </citation>
    <scope>NUCLEOTIDE SEQUENCE [LARGE SCALE GENOMIC DNA]</scope>
</reference>
<proteinExistence type="predicted"/>
<dbReference type="SUPFAM" id="SSF143422">
    <property type="entry name" value="Transposase IS200-like"/>
    <property type="match status" value="1"/>
</dbReference>
<dbReference type="EMBL" id="LCHM01000042">
    <property type="protein sequence ID" value="KKT36195.1"/>
    <property type="molecule type" value="Genomic_DNA"/>
</dbReference>
<sequence length="212" mass="25458">MRPLQFVSNGYYHIFNRGVDKRKIFLRYGHYTRFLHSIRTLLDTGSATEQSLKNQGLALKYKIDILCYCLMPNHYHFLLRQIEENGITEFMHHLNTSYTMYFNKNNDRTGRLFEYTFKAKEIDSDEQLLHVSRYIHLNPRIGNIVKDLTLYPWSSYLEYIGEREETFCRKEIILSHFGIDSKKYEEFVNNQIAYATLLHQIQNEDKEESLYL</sequence>
<dbReference type="PANTHER" id="PTHR34322:SF2">
    <property type="entry name" value="TRANSPOSASE IS200-LIKE DOMAIN-CONTAINING PROTEIN"/>
    <property type="match status" value="1"/>
</dbReference>
<dbReference type="Pfam" id="PF01797">
    <property type="entry name" value="Y1_Tnp"/>
    <property type="match status" value="1"/>
</dbReference>
<dbReference type="InterPro" id="IPR036515">
    <property type="entry name" value="Transposase_17_sf"/>
</dbReference>
<evidence type="ECO:0000313" key="2">
    <source>
        <dbReference type="EMBL" id="KKT36195.1"/>
    </source>
</evidence>